<sequence>MSNLLKVIAAAVASDPEKFSEAFLGKSNAEYCNWILDPENPSYRRLWGLVRRLDSLYPDSNPEDIIVGHFFIRAFTGASGDALTFSPHSLSFKVTSSSRSMLSSYELTRLVAE</sequence>
<dbReference type="Gene3D" id="3.90.70.80">
    <property type="match status" value="1"/>
</dbReference>
<reference evidence="1 2" key="1">
    <citation type="submission" date="2024-03" db="EMBL/GenBank/DDBJ databases">
        <authorList>
            <person name="Martinez-Hernandez J."/>
        </authorList>
    </citation>
    <scope>NUCLEOTIDE SEQUENCE [LARGE SCALE GENOMIC DNA]</scope>
</reference>
<gene>
    <name evidence="1" type="ORF">LLUT_LOCUS15873</name>
</gene>
<evidence type="ECO:0000313" key="1">
    <source>
        <dbReference type="EMBL" id="CAL0314813.1"/>
    </source>
</evidence>
<proteinExistence type="predicted"/>
<dbReference type="AlphaFoldDB" id="A0AAV1X0Z9"/>
<keyword evidence="2" id="KW-1185">Reference proteome</keyword>
<comment type="caution">
    <text evidence="1">The sequence shown here is derived from an EMBL/GenBank/DDBJ whole genome shotgun (WGS) entry which is preliminary data.</text>
</comment>
<organism evidence="1 2">
    <name type="scientific">Lupinus luteus</name>
    <name type="common">European yellow lupine</name>
    <dbReference type="NCBI Taxonomy" id="3873"/>
    <lineage>
        <taxon>Eukaryota</taxon>
        <taxon>Viridiplantae</taxon>
        <taxon>Streptophyta</taxon>
        <taxon>Embryophyta</taxon>
        <taxon>Tracheophyta</taxon>
        <taxon>Spermatophyta</taxon>
        <taxon>Magnoliopsida</taxon>
        <taxon>eudicotyledons</taxon>
        <taxon>Gunneridae</taxon>
        <taxon>Pentapetalae</taxon>
        <taxon>rosids</taxon>
        <taxon>fabids</taxon>
        <taxon>Fabales</taxon>
        <taxon>Fabaceae</taxon>
        <taxon>Papilionoideae</taxon>
        <taxon>50 kb inversion clade</taxon>
        <taxon>genistoids sensu lato</taxon>
        <taxon>core genistoids</taxon>
        <taxon>Genisteae</taxon>
        <taxon>Lupinus</taxon>
    </lineage>
</organism>
<dbReference type="EMBL" id="CAXHTB010000011">
    <property type="protein sequence ID" value="CAL0314813.1"/>
    <property type="molecule type" value="Genomic_DNA"/>
</dbReference>
<name>A0AAV1X0Z9_LUPLU</name>
<accession>A0AAV1X0Z9</accession>
<dbReference type="Proteomes" id="UP001497480">
    <property type="component" value="Unassembled WGS sequence"/>
</dbReference>
<protein>
    <submittedName>
        <fullName evidence="1">Uncharacterized protein</fullName>
    </submittedName>
</protein>
<evidence type="ECO:0000313" key="2">
    <source>
        <dbReference type="Proteomes" id="UP001497480"/>
    </source>
</evidence>